<comment type="caution">
    <text evidence="3">The sequence shown here is derived from an EMBL/GenBank/DDBJ whole genome shotgun (WGS) entry which is preliminary data.</text>
</comment>
<gene>
    <name evidence="3" type="ORF">GCM10009682_12430</name>
</gene>
<dbReference type="InterPro" id="IPR039422">
    <property type="entry name" value="MarR/SlyA-like"/>
</dbReference>
<dbReference type="Gene3D" id="1.10.10.10">
    <property type="entry name" value="Winged helix-like DNA-binding domain superfamily/Winged helix DNA-binding domain"/>
    <property type="match status" value="1"/>
</dbReference>
<feature type="domain" description="HTH marR-type" evidence="2">
    <location>
        <begin position="22"/>
        <end position="160"/>
    </location>
</feature>
<evidence type="ECO:0000313" key="3">
    <source>
        <dbReference type="EMBL" id="GAA1791912.1"/>
    </source>
</evidence>
<evidence type="ECO:0000313" key="4">
    <source>
        <dbReference type="Proteomes" id="UP001500218"/>
    </source>
</evidence>
<dbReference type="SUPFAM" id="SSF46785">
    <property type="entry name" value="Winged helix' DNA-binding domain"/>
    <property type="match status" value="1"/>
</dbReference>
<feature type="compositionally biased region" description="Polar residues" evidence="1">
    <location>
        <begin position="1"/>
        <end position="14"/>
    </location>
</feature>
<dbReference type="SMART" id="SM00347">
    <property type="entry name" value="HTH_MARR"/>
    <property type="match status" value="1"/>
</dbReference>
<dbReference type="Proteomes" id="UP001500218">
    <property type="component" value="Unassembled WGS sequence"/>
</dbReference>
<name>A0ABN2LKK9_9ACTN</name>
<organism evidence="3 4">
    <name type="scientific">Luedemannella flava</name>
    <dbReference type="NCBI Taxonomy" id="349316"/>
    <lineage>
        <taxon>Bacteria</taxon>
        <taxon>Bacillati</taxon>
        <taxon>Actinomycetota</taxon>
        <taxon>Actinomycetes</taxon>
        <taxon>Micromonosporales</taxon>
        <taxon>Micromonosporaceae</taxon>
        <taxon>Luedemannella</taxon>
    </lineage>
</organism>
<dbReference type="PROSITE" id="PS50995">
    <property type="entry name" value="HTH_MARR_2"/>
    <property type="match status" value="1"/>
</dbReference>
<dbReference type="InterPro" id="IPR036390">
    <property type="entry name" value="WH_DNA-bd_sf"/>
</dbReference>
<dbReference type="Pfam" id="PF01047">
    <property type="entry name" value="MarR"/>
    <property type="match status" value="1"/>
</dbReference>
<protein>
    <recommendedName>
        <fullName evidence="2">HTH marR-type domain-containing protein</fullName>
    </recommendedName>
</protein>
<sequence>MTAHPTHTNAPSATQHDRARYDDDRITAMGLFAEVIGGLNAKFSAQVGDHKLSMVEFEVLLRLARSPQQALRMTDLATQTLLTTSGITRVVDRLERDGLVRRFACPTDRRGLLAGITDAGLARLNGVMPGHIDTIDRWFTGQLSDDELTTFLTILRKLRDIVRPGAVAGARPAHR</sequence>
<dbReference type="InterPro" id="IPR036388">
    <property type="entry name" value="WH-like_DNA-bd_sf"/>
</dbReference>
<evidence type="ECO:0000256" key="1">
    <source>
        <dbReference type="SAM" id="MobiDB-lite"/>
    </source>
</evidence>
<reference evidence="3 4" key="1">
    <citation type="journal article" date="2019" name="Int. J. Syst. Evol. Microbiol.">
        <title>The Global Catalogue of Microorganisms (GCM) 10K type strain sequencing project: providing services to taxonomists for standard genome sequencing and annotation.</title>
        <authorList>
            <consortium name="The Broad Institute Genomics Platform"/>
            <consortium name="The Broad Institute Genome Sequencing Center for Infectious Disease"/>
            <person name="Wu L."/>
            <person name="Ma J."/>
        </authorList>
    </citation>
    <scope>NUCLEOTIDE SEQUENCE [LARGE SCALE GENOMIC DNA]</scope>
    <source>
        <strain evidence="3 4">JCM 13250</strain>
    </source>
</reference>
<dbReference type="PRINTS" id="PR00598">
    <property type="entry name" value="HTHMARR"/>
</dbReference>
<dbReference type="InterPro" id="IPR000835">
    <property type="entry name" value="HTH_MarR-typ"/>
</dbReference>
<dbReference type="PANTHER" id="PTHR33164">
    <property type="entry name" value="TRANSCRIPTIONAL REGULATOR, MARR FAMILY"/>
    <property type="match status" value="1"/>
</dbReference>
<evidence type="ECO:0000259" key="2">
    <source>
        <dbReference type="PROSITE" id="PS50995"/>
    </source>
</evidence>
<dbReference type="EMBL" id="BAAALT010000029">
    <property type="protein sequence ID" value="GAA1791912.1"/>
    <property type="molecule type" value="Genomic_DNA"/>
</dbReference>
<accession>A0ABN2LKK9</accession>
<dbReference type="PANTHER" id="PTHR33164:SF99">
    <property type="entry name" value="MARR FAMILY REGULATORY PROTEIN"/>
    <property type="match status" value="1"/>
</dbReference>
<feature type="region of interest" description="Disordered" evidence="1">
    <location>
        <begin position="1"/>
        <end position="20"/>
    </location>
</feature>
<keyword evidence="4" id="KW-1185">Reference proteome</keyword>
<proteinExistence type="predicted"/>